<evidence type="ECO:0000256" key="3">
    <source>
        <dbReference type="ARBA" id="ARBA00022538"/>
    </source>
</evidence>
<feature type="domain" description="Ion transport" evidence="14">
    <location>
        <begin position="259"/>
        <end position="512"/>
    </location>
</feature>
<keyword evidence="2" id="KW-0813">Transport</keyword>
<name>A0A813KPT8_POLGL</name>
<sequence>VLSLSSVCVCLSAVLPPKSREPHLFSFLMLRVSPSNGAHPGKGFSTYELLPEVQEGDEGVERDSQKIPFLPPRQFDFDTFLFKELLHRMAKFGYTQQRGSDGKVLTAKAQKACTEWQSSTVIHRAVFWRFTRRLLDSVQLGCELDMCKFDEVTAPESSPSSPSGVVLKALSRDLTPGLRSSSPSSSDNNNNNSKNKNKSSNNSNNNINNTSSASSSPWLTWPQIRGGVLLGAVPPIELNLAERITLTFEDSHSSWLAVLWQTVTFVAIMTSVAVIIVKSLPKVCPPSEEECYNNVDTTLVLFFSFEYFTKLICSCFTRASVLDIDWALQAIVPDTDDSNNEAFQTFTWLESVQHFVSRPMNIIDFASIMPFWLELIMSKIPFMPLTFLRAFRLLRLFRVIKLGRFDQTLTVLGVTLAKSLTSVQVLMVWITLASLMIGAIMEQLEKGNAAFDTVPEAFWWVFSRMLGVQKSVPFAKGMSETLIGGILLCLMSGFQKILWILPLATIKANFSESWEEQTELQIRRAQVKEENLEMPGTTWVADTQSASGRLELWMVSGSEEIAVGAGHFPVPIREYSATTASLSVPVLEFAPRLFSSRQAPPSVQLEVAWTPRETGSGYADLPTGELKVEVVRGTNLDISLWKCRLIVETSLYATTVWDTPPSSEKGLGVDWHAEATFAVDWEAPPQPLSPGGTAHVASATRGERDKMSRDTGSFSELEARVEAQQGLLLKLLEKQQLCLESLRRGAPEKSLEGENRAWRSAHAWEAVP</sequence>
<keyword evidence="4 13" id="KW-0812">Transmembrane</keyword>
<evidence type="ECO:0000256" key="2">
    <source>
        <dbReference type="ARBA" id="ARBA00022448"/>
    </source>
</evidence>
<evidence type="ECO:0000313" key="15">
    <source>
        <dbReference type="EMBL" id="CAE8705990.1"/>
    </source>
</evidence>
<keyword evidence="3" id="KW-0633">Potassium transport</keyword>
<keyword evidence="6" id="KW-0851">Voltage-gated channel</keyword>
<proteinExistence type="predicted"/>
<evidence type="ECO:0000256" key="4">
    <source>
        <dbReference type="ARBA" id="ARBA00022692"/>
    </source>
</evidence>
<comment type="caution">
    <text evidence="15">The sequence shown here is derived from an EMBL/GenBank/DDBJ whole genome shotgun (WGS) entry which is preliminary data.</text>
</comment>
<dbReference type="AlphaFoldDB" id="A0A813KPT8"/>
<evidence type="ECO:0000313" key="16">
    <source>
        <dbReference type="Proteomes" id="UP000626109"/>
    </source>
</evidence>
<evidence type="ECO:0000256" key="13">
    <source>
        <dbReference type="SAM" id="Phobius"/>
    </source>
</evidence>
<keyword evidence="5" id="KW-0631">Potassium channel</keyword>
<feature type="non-terminal residue" evidence="15">
    <location>
        <position position="1"/>
    </location>
</feature>
<dbReference type="PANTHER" id="PTHR11537:SF254">
    <property type="entry name" value="POTASSIUM VOLTAGE-GATED CHANNEL PROTEIN SHAB"/>
    <property type="match status" value="1"/>
</dbReference>
<dbReference type="GO" id="GO:0008076">
    <property type="term" value="C:voltage-gated potassium channel complex"/>
    <property type="evidence" value="ECO:0007669"/>
    <property type="project" value="InterPro"/>
</dbReference>
<evidence type="ECO:0000256" key="9">
    <source>
        <dbReference type="ARBA" id="ARBA00023065"/>
    </source>
</evidence>
<dbReference type="GO" id="GO:0005249">
    <property type="term" value="F:voltage-gated potassium channel activity"/>
    <property type="evidence" value="ECO:0007669"/>
    <property type="project" value="InterPro"/>
</dbReference>
<feature type="region of interest" description="Disordered" evidence="12">
    <location>
        <begin position="683"/>
        <end position="709"/>
    </location>
</feature>
<feature type="transmembrane region" description="Helical" evidence="13">
    <location>
        <begin position="409"/>
        <end position="437"/>
    </location>
</feature>
<evidence type="ECO:0000259" key="14">
    <source>
        <dbReference type="Pfam" id="PF00520"/>
    </source>
</evidence>
<evidence type="ECO:0000256" key="11">
    <source>
        <dbReference type="ARBA" id="ARBA00023303"/>
    </source>
</evidence>
<comment type="subcellular location">
    <subcellularLocation>
        <location evidence="1">Membrane</location>
        <topology evidence="1">Multi-pass membrane protein</topology>
    </subcellularLocation>
</comment>
<feature type="region of interest" description="Disordered" evidence="12">
    <location>
        <begin position="746"/>
        <end position="768"/>
    </location>
</feature>
<dbReference type="Pfam" id="PF00520">
    <property type="entry name" value="Ion_trans"/>
    <property type="match status" value="1"/>
</dbReference>
<keyword evidence="9" id="KW-0406">Ion transport</keyword>
<keyword evidence="11" id="KW-0407">Ion channel</keyword>
<dbReference type="Gene3D" id="1.20.120.350">
    <property type="entry name" value="Voltage-gated potassium channels. Chain C"/>
    <property type="match status" value="1"/>
</dbReference>
<dbReference type="InterPro" id="IPR027359">
    <property type="entry name" value="Volt_channel_dom_sf"/>
</dbReference>
<evidence type="ECO:0000256" key="7">
    <source>
        <dbReference type="ARBA" id="ARBA00022958"/>
    </source>
</evidence>
<evidence type="ECO:0000256" key="1">
    <source>
        <dbReference type="ARBA" id="ARBA00004141"/>
    </source>
</evidence>
<dbReference type="InterPro" id="IPR005821">
    <property type="entry name" value="Ion_trans_dom"/>
</dbReference>
<gene>
    <name evidence="15" type="ORF">PGLA2088_LOCUS33968</name>
</gene>
<evidence type="ECO:0000256" key="8">
    <source>
        <dbReference type="ARBA" id="ARBA00022989"/>
    </source>
</evidence>
<protein>
    <recommendedName>
        <fullName evidence="14">Ion transport domain-containing protein</fullName>
    </recommendedName>
</protein>
<feature type="region of interest" description="Disordered" evidence="12">
    <location>
        <begin position="175"/>
        <end position="215"/>
    </location>
</feature>
<dbReference type="Proteomes" id="UP000626109">
    <property type="component" value="Unassembled WGS sequence"/>
</dbReference>
<keyword evidence="7" id="KW-0630">Potassium</keyword>
<evidence type="ECO:0000256" key="12">
    <source>
        <dbReference type="SAM" id="MobiDB-lite"/>
    </source>
</evidence>
<evidence type="ECO:0000256" key="10">
    <source>
        <dbReference type="ARBA" id="ARBA00023136"/>
    </source>
</evidence>
<feature type="compositionally biased region" description="Low complexity" evidence="12">
    <location>
        <begin position="180"/>
        <end position="215"/>
    </location>
</feature>
<keyword evidence="10 13" id="KW-0472">Membrane</keyword>
<evidence type="ECO:0000256" key="6">
    <source>
        <dbReference type="ARBA" id="ARBA00022882"/>
    </source>
</evidence>
<feature type="compositionally biased region" description="Basic and acidic residues" evidence="12">
    <location>
        <begin position="746"/>
        <end position="757"/>
    </location>
</feature>
<dbReference type="GO" id="GO:0001508">
    <property type="term" value="P:action potential"/>
    <property type="evidence" value="ECO:0007669"/>
    <property type="project" value="TreeGrafter"/>
</dbReference>
<accession>A0A813KPT8</accession>
<dbReference type="InterPro" id="IPR028325">
    <property type="entry name" value="VG_K_chnl"/>
</dbReference>
<evidence type="ECO:0000256" key="5">
    <source>
        <dbReference type="ARBA" id="ARBA00022826"/>
    </source>
</evidence>
<feature type="transmembrane region" description="Helical" evidence="13">
    <location>
        <begin position="369"/>
        <end position="388"/>
    </location>
</feature>
<reference evidence="15" key="1">
    <citation type="submission" date="2021-02" db="EMBL/GenBank/DDBJ databases">
        <authorList>
            <person name="Dougan E. K."/>
            <person name="Rhodes N."/>
            <person name="Thang M."/>
            <person name="Chan C."/>
        </authorList>
    </citation>
    <scope>NUCLEOTIDE SEQUENCE</scope>
</reference>
<dbReference type="EMBL" id="CAJNNW010031110">
    <property type="protein sequence ID" value="CAE8705990.1"/>
    <property type="molecule type" value="Genomic_DNA"/>
</dbReference>
<dbReference type="PANTHER" id="PTHR11537">
    <property type="entry name" value="VOLTAGE-GATED POTASSIUM CHANNEL"/>
    <property type="match status" value="1"/>
</dbReference>
<organism evidence="15 16">
    <name type="scientific">Polarella glacialis</name>
    <name type="common">Dinoflagellate</name>
    <dbReference type="NCBI Taxonomy" id="89957"/>
    <lineage>
        <taxon>Eukaryota</taxon>
        <taxon>Sar</taxon>
        <taxon>Alveolata</taxon>
        <taxon>Dinophyceae</taxon>
        <taxon>Suessiales</taxon>
        <taxon>Suessiaceae</taxon>
        <taxon>Polarella</taxon>
    </lineage>
</organism>
<dbReference type="SUPFAM" id="SSF81324">
    <property type="entry name" value="Voltage-gated potassium channels"/>
    <property type="match status" value="1"/>
</dbReference>
<dbReference type="PRINTS" id="PR00169">
    <property type="entry name" value="KCHANNEL"/>
</dbReference>
<keyword evidence="8 13" id="KW-1133">Transmembrane helix</keyword>